<dbReference type="GO" id="GO:0016491">
    <property type="term" value="F:oxidoreductase activity"/>
    <property type="evidence" value="ECO:0007669"/>
    <property type="project" value="UniProtKB-KW"/>
</dbReference>
<evidence type="ECO:0000256" key="4">
    <source>
        <dbReference type="ARBA" id="ARBA00023002"/>
    </source>
</evidence>
<dbReference type="InterPro" id="IPR036318">
    <property type="entry name" value="FAD-bd_PCMH-like_sf"/>
</dbReference>
<sequence length="525" mass="57749">MYWSIIARRSLYWLLFAPLAAATASVENIPSEEWTSEQLSGRENNFGSQNESCAAACATLHRTFDTDLANTIAYGLDKAAYWSFFQAEVHPACFIQPTNAQDVAEILQVVRRTQCPFAVKSGGHAAFAGASSSPGGITIDLHRLNELSLSDDKTITHVGTGNRWIDVYDYLTPKSLSVIGGRVASIGTGGLTLGGGISFFSGRHGWACDNVVNYELVTASSEILEVNHASHPDLYFALRGGGNNFGIITRLDLNTIPQNPFWGGSLTTSYSSKTRNAAIEALYHYAYNAPKDIDSALYVAFAYSQLPLGSYLIVSELTQAANIPNPPIFENFTSLPDRLFSTLRRDTDMPSLAREINAAEPNGFRETYWTRTFTLPSSEIIYDVLEIFQDEVEAIKHVLGCLPALTLQIIPENVMGHFAQNGGNALGISPDQGPLLLVDITVQWSDAGKDDAVLGAARNAINRSVARAKEIGAYHPYIYQNYAAQEQEVFEGYGEENLEQLRQISKRWDPEGVFQVLQPGYFKLW</sequence>
<dbReference type="Gene3D" id="3.30.43.10">
    <property type="entry name" value="Uridine Diphospho-n-acetylenolpyruvylglucosamine Reductase, domain 2"/>
    <property type="match status" value="1"/>
</dbReference>
<dbReference type="SUPFAM" id="SSF56176">
    <property type="entry name" value="FAD-binding/transporter-associated domain-like"/>
    <property type="match status" value="1"/>
</dbReference>
<dbReference type="PANTHER" id="PTHR42973:SF34">
    <property type="entry name" value="FAD BINDING DOMAIN PROTEIN (AFU_ORTHOLOGUE AFUA_3G02770)"/>
    <property type="match status" value="1"/>
</dbReference>
<keyword evidence="3" id="KW-0274">FAD</keyword>
<evidence type="ECO:0000256" key="2">
    <source>
        <dbReference type="ARBA" id="ARBA00022630"/>
    </source>
</evidence>
<dbReference type="PANTHER" id="PTHR42973">
    <property type="entry name" value="BINDING OXIDOREDUCTASE, PUTATIVE (AFU_ORTHOLOGUE AFUA_1G17690)-RELATED"/>
    <property type="match status" value="1"/>
</dbReference>
<keyword evidence="4" id="KW-0560">Oxidoreductase</keyword>
<feature type="signal peptide" evidence="5">
    <location>
        <begin position="1"/>
        <end position="22"/>
    </location>
</feature>
<proteinExistence type="inferred from homology"/>
<dbReference type="Gene3D" id="3.40.462.20">
    <property type="match status" value="1"/>
</dbReference>
<dbReference type="InterPro" id="IPR016167">
    <property type="entry name" value="FAD-bd_PCMH_sub1"/>
</dbReference>
<feature type="chain" id="PRO_5042526164" evidence="5">
    <location>
        <begin position="23"/>
        <end position="525"/>
    </location>
</feature>
<dbReference type="InterPro" id="IPR016169">
    <property type="entry name" value="FAD-bd_PCMH_sub2"/>
</dbReference>
<dbReference type="InterPro" id="IPR006094">
    <property type="entry name" value="Oxid_FAD_bind_N"/>
</dbReference>
<accession>A0AAI9EDT4</accession>
<comment type="similarity">
    <text evidence="1">Belongs to the oxygen-dependent FAD-linked oxidoreductase family.</text>
</comment>
<gene>
    <name evidence="7" type="ORF">LECACI_7A009499</name>
</gene>
<reference evidence="7" key="1">
    <citation type="submission" date="2023-11" db="EMBL/GenBank/DDBJ databases">
        <authorList>
            <person name="Alioto T."/>
            <person name="Alioto T."/>
            <person name="Gomez Garrido J."/>
        </authorList>
    </citation>
    <scope>NUCLEOTIDE SEQUENCE</scope>
</reference>
<dbReference type="EMBL" id="CAVMBE010000112">
    <property type="protein sequence ID" value="CAK4034341.1"/>
    <property type="molecule type" value="Genomic_DNA"/>
</dbReference>
<keyword evidence="5" id="KW-0732">Signal</keyword>
<comment type="caution">
    <text evidence="7">The sequence shown here is derived from an EMBL/GenBank/DDBJ whole genome shotgun (WGS) entry which is preliminary data.</text>
</comment>
<dbReference type="GO" id="GO:0071949">
    <property type="term" value="F:FAD binding"/>
    <property type="evidence" value="ECO:0007669"/>
    <property type="project" value="InterPro"/>
</dbReference>
<evidence type="ECO:0000256" key="3">
    <source>
        <dbReference type="ARBA" id="ARBA00022827"/>
    </source>
</evidence>
<dbReference type="AlphaFoldDB" id="A0AAI9EDT4"/>
<feature type="domain" description="FAD-binding PCMH-type" evidence="6">
    <location>
        <begin position="87"/>
        <end position="258"/>
    </location>
</feature>
<dbReference type="Gene3D" id="3.30.465.10">
    <property type="match status" value="1"/>
</dbReference>
<organism evidence="7 8">
    <name type="scientific">Lecanosticta acicola</name>
    <dbReference type="NCBI Taxonomy" id="111012"/>
    <lineage>
        <taxon>Eukaryota</taxon>
        <taxon>Fungi</taxon>
        <taxon>Dikarya</taxon>
        <taxon>Ascomycota</taxon>
        <taxon>Pezizomycotina</taxon>
        <taxon>Dothideomycetes</taxon>
        <taxon>Dothideomycetidae</taxon>
        <taxon>Mycosphaerellales</taxon>
        <taxon>Mycosphaerellaceae</taxon>
        <taxon>Lecanosticta</taxon>
    </lineage>
</organism>
<evidence type="ECO:0000259" key="6">
    <source>
        <dbReference type="PROSITE" id="PS51387"/>
    </source>
</evidence>
<keyword evidence="8" id="KW-1185">Reference proteome</keyword>
<dbReference type="Pfam" id="PF01565">
    <property type="entry name" value="FAD_binding_4"/>
    <property type="match status" value="1"/>
</dbReference>
<evidence type="ECO:0000313" key="7">
    <source>
        <dbReference type="EMBL" id="CAK4034341.1"/>
    </source>
</evidence>
<dbReference type="Proteomes" id="UP001296104">
    <property type="component" value="Unassembled WGS sequence"/>
</dbReference>
<dbReference type="PROSITE" id="PS51387">
    <property type="entry name" value="FAD_PCMH"/>
    <property type="match status" value="1"/>
</dbReference>
<evidence type="ECO:0000313" key="8">
    <source>
        <dbReference type="Proteomes" id="UP001296104"/>
    </source>
</evidence>
<evidence type="ECO:0000256" key="1">
    <source>
        <dbReference type="ARBA" id="ARBA00005466"/>
    </source>
</evidence>
<dbReference type="InterPro" id="IPR016166">
    <property type="entry name" value="FAD-bd_PCMH"/>
</dbReference>
<dbReference type="InterPro" id="IPR050416">
    <property type="entry name" value="FAD-linked_Oxidoreductase"/>
</dbReference>
<name>A0AAI9EDT4_9PEZI</name>
<protein>
    <submittedName>
        <fullName evidence="7">FAD-binding domain-containing</fullName>
    </submittedName>
</protein>
<keyword evidence="2" id="KW-0285">Flavoprotein</keyword>
<evidence type="ECO:0000256" key="5">
    <source>
        <dbReference type="SAM" id="SignalP"/>
    </source>
</evidence>